<proteinExistence type="predicted"/>
<keyword evidence="3" id="KW-0614">Plasmid</keyword>
<comment type="caution">
    <text evidence="3">The sequence shown here is derived from an EMBL/GenBank/DDBJ whole genome shotgun (WGS) entry which is preliminary data.</text>
</comment>
<dbReference type="InterPro" id="IPR016181">
    <property type="entry name" value="Acyl_CoA_acyltransferase"/>
</dbReference>
<name>A0ABX3UD47_KLUIN</name>
<geneLocation type="plasmid" evidence="3">
    <name>unnamed2</name>
</geneLocation>
<feature type="transmembrane region" description="Helical" evidence="2">
    <location>
        <begin position="235"/>
        <end position="256"/>
    </location>
</feature>
<keyword evidence="2" id="KW-1133">Transmembrane helix</keyword>
<dbReference type="CDD" id="cd04301">
    <property type="entry name" value="NAT_SF"/>
    <property type="match status" value="1"/>
</dbReference>
<dbReference type="Gene3D" id="3.40.630.30">
    <property type="match status" value="1"/>
</dbReference>
<dbReference type="EMBL" id="MWPR01000023">
    <property type="protein sequence ID" value="ORJ49435.1"/>
    <property type="molecule type" value="Genomic_DNA"/>
</dbReference>
<organism evidence="3 4">
    <name type="scientific">Kluyvera intermedia</name>
    <name type="common">Enterobacter intermedius</name>
    <dbReference type="NCBI Taxonomy" id="61648"/>
    <lineage>
        <taxon>Bacteria</taxon>
        <taxon>Pseudomonadati</taxon>
        <taxon>Pseudomonadota</taxon>
        <taxon>Gammaproteobacteria</taxon>
        <taxon>Enterobacterales</taxon>
        <taxon>Enterobacteriaceae</taxon>
        <taxon>Kluyvera</taxon>
    </lineage>
</organism>
<keyword evidence="1" id="KW-0175">Coiled coil</keyword>
<reference evidence="3 4" key="1">
    <citation type="submission" date="2017-02" db="EMBL/GenBank/DDBJ databases">
        <title>Draft genome sequence of a Kluyvera intermedia isolate from a patient with a pancreatic abscess.</title>
        <authorList>
            <person name="Thele R."/>
        </authorList>
    </citation>
    <scope>NUCLEOTIDE SEQUENCE [LARGE SCALE GENOMIC DNA]</scope>
    <source>
        <strain evidence="3 4">FOSA7093</strain>
        <plasmid evidence="3">unnamed2</plasmid>
    </source>
</reference>
<keyword evidence="2" id="KW-0812">Transmembrane</keyword>
<evidence type="ECO:0000256" key="2">
    <source>
        <dbReference type="SAM" id="Phobius"/>
    </source>
</evidence>
<protein>
    <recommendedName>
        <fullName evidence="5">N-acetyltransferase domain-containing protein</fullName>
    </recommendedName>
</protein>
<gene>
    <name evidence="3" type="ORF">B2M27_15640</name>
</gene>
<feature type="coiled-coil region" evidence="1">
    <location>
        <begin position="196"/>
        <end position="223"/>
    </location>
</feature>
<dbReference type="RefSeq" id="WP_085006652.1">
    <property type="nucleotide sequence ID" value="NZ_MWPR01000023.1"/>
</dbReference>
<accession>A0ABX3UD47</accession>
<evidence type="ECO:0000313" key="3">
    <source>
        <dbReference type="EMBL" id="ORJ49435.1"/>
    </source>
</evidence>
<evidence type="ECO:0000313" key="4">
    <source>
        <dbReference type="Proteomes" id="UP000192521"/>
    </source>
</evidence>
<dbReference type="Proteomes" id="UP000192521">
    <property type="component" value="Unassembled WGS sequence"/>
</dbReference>
<evidence type="ECO:0000256" key="1">
    <source>
        <dbReference type="SAM" id="Coils"/>
    </source>
</evidence>
<dbReference type="SUPFAM" id="SSF55729">
    <property type="entry name" value="Acyl-CoA N-acyltransferases (Nat)"/>
    <property type="match status" value="1"/>
</dbReference>
<keyword evidence="4" id="KW-1185">Reference proteome</keyword>
<evidence type="ECO:0008006" key="5">
    <source>
        <dbReference type="Google" id="ProtNLM"/>
    </source>
</evidence>
<keyword evidence="2" id="KW-0472">Membrane</keyword>
<sequence length="266" mass="30918">MTDQITFDEDNGTWLLTLPAVQSGGRNLPACTIVAIRTLNDVYFPASGELSGNKRLTERTCTLTLHWDDGNRPQVLRYKAHFRVDLWNGEKKLDLTNSDFLVDYSLRGRGLGSWIMQQLIAWARTLPADTPVKCIKTSPVDEDENENRLRRDRFWYAIGFRFPPGERTSLPLCVSELQYPRGRHQPLTVVALHTGVAALHRLCERQKRQLETLEERQEYQTREILSLSARQWDTVLLRMVFYACFGIVIIPCRLFMKMREKRRECS</sequence>